<dbReference type="Pfam" id="PF00084">
    <property type="entry name" value="Sushi"/>
    <property type="match status" value="1"/>
</dbReference>
<evidence type="ECO:0000313" key="5">
    <source>
        <dbReference type="Proteomes" id="UP001292094"/>
    </source>
</evidence>
<comment type="caution">
    <text evidence="2">Lacks conserved residue(s) required for the propagation of feature annotation.</text>
</comment>
<dbReference type="SUPFAM" id="SSF57535">
    <property type="entry name" value="Complement control module/SCR domain"/>
    <property type="match status" value="1"/>
</dbReference>
<name>A0AAE1TJY1_9EUCA</name>
<feature type="domain" description="Sushi" evidence="3">
    <location>
        <begin position="33"/>
        <end position="93"/>
    </location>
</feature>
<gene>
    <name evidence="4" type="ORF">Pmani_038774</name>
</gene>
<dbReference type="Proteomes" id="UP001292094">
    <property type="component" value="Unassembled WGS sequence"/>
</dbReference>
<dbReference type="AlphaFoldDB" id="A0AAE1TJY1"/>
<evidence type="ECO:0000256" key="2">
    <source>
        <dbReference type="PROSITE-ProRule" id="PRU00302"/>
    </source>
</evidence>
<proteinExistence type="predicted"/>
<dbReference type="SMART" id="SM00032">
    <property type="entry name" value="CCP"/>
    <property type="match status" value="1"/>
</dbReference>
<evidence type="ECO:0000313" key="4">
    <source>
        <dbReference type="EMBL" id="KAK4288183.1"/>
    </source>
</evidence>
<organism evidence="4 5">
    <name type="scientific">Petrolisthes manimaculis</name>
    <dbReference type="NCBI Taxonomy" id="1843537"/>
    <lineage>
        <taxon>Eukaryota</taxon>
        <taxon>Metazoa</taxon>
        <taxon>Ecdysozoa</taxon>
        <taxon>Arthropoda</taxon>
        <taxon>Crustacea</taxon>
        <taxon>Multicrustacea</taxon>
        <taxon>Malacostraca</taxon>
        <taxon>Eumalacostraca</taxon>
        <taxon>Eucarida</taxon>
        <taxon>Decapoda</taxon>
        <taxon>Pleocyemata</taxon>
        <taxon>Anomura</taxon>
        <taxon>Galatheoidea</taxon>
        <taxon>Porcellanidae</taxon>
        <taxon>Petrolisthes</taxon>
    </lineage>
</organism>
<dbReference type="CDD" id="cd00033">
    <property type="entry name" value="CCP"/>
    <property type="match status" value="1"/>
</dbReference>
<dbReference type="Gene3D" id="2.10.70.10">
    <property type="entry name" value="Complement Module, domain 1"/>
    <property type="match status" value="1"/>
</dbReference>
<evidence type="ECO:0000259" key="3">
    <source>
        <dbReference type="PROSITE" id="PS50923"/>
    </source>
</evidence>
<dbReference type="PROSITE" id="PS50923">
    <property type="entry name" value="SUSHI"/>
    <property type="match status" value="1"/>
</dbReference>
<keyword evidence="2" id="KW-0768">Sushi</keyword>
<evidence type="ECO:0000256" key="1">
    <source>
        <dbReference type="ARBA" id="ARBA00023157"/>
    </source>
</evidence>
<dbReference type="EMBL" id="JAWZYT010006433">
    <property type="protein sequence ID" value="KAK4288183.1"/>
    <property type="molecule type" value="Genomic_DNA"/>
</dbReference>
<sequence>MTQLNLHLSTWTVQQGRGGREEGREWGEEDTGLCCGFPGAPAHSSVSFSTTELGPGTVASYSCDRGFELLGPARKICAENSTWTPPGIPFCGEY</sequence>
<reference evidence="4" key="1">
    <citation type="submission" date="2023-11" db="EMBL/GenBank/DDBJ databases">
        <title>Genome assemblies of two species of porcelain crab, Petrolisthes cinctipes and Petrolisthes manimaculis (Anomura: Porcellanidae).</title>
        <authorList>
            <person name="Angst P."/>
        </authorList>
    </citation>
    <scope>NUCLEOTIDE SEQUENCE</scope>
    <source>
        <strain evidence="4">PB745_02</strain>
        <tissue evidence="4">Gill</tissue>
    </source>
</reference>
<comment type="caution">
    <text evidence="4">The sequence shown here is derived from an EMBL/GenBank/DDBJ whole genome shotgun (WGS) entry which is preliminary data.</text>
</comment>
<dbReference type="InterPro" id="IPR000436">
    <property type="entry name" value="Sushi_SCR_CCP_dom"/>
</dbReference>
<protein>
    <recommendedName>
        <fullName evidence="3">Sushi domain-containing protein</fullName>
    </recommendedName>
</protein>
<dbReference type="InterPro" id="IPR035976">
    <property type="entry name" value="Sushi/SCR/CCP_sf"/>
</dbReference>
<accession>A0AAE1TJY1</accession>
<keyword evidence="5" id="KW-1185">Reference proteome</keyword>
<keyword evidence="1" id="KW-1015">Disulfide bond</keyword>